<organism evidence="2 3">
    <name type="scientific">Madurella fahalii</name>
    <dbReference type="NCBI Taxonomy" id="1157608"/>
    <lineage>
        <taxon>Eukaryota</taxon>
        <taxon>Fungi</taxon>
        <taxon>Dikarya</taxon>
        <taxon>Ascomycota</taxon>
        <taxon>Pezizomycotina</taxon>
        <taxon>Sordariomycetes</taxon>
        <taxon>Sordariomycetidae</taxon>
        <taxon>Sordariales</taxon>
        <taxon>Sordariales incertae sedis</taxon>
        <taxon>Madurella</taxon>
    </lineage>
</organism>
<dbReference type="Proteomes" id="UP001628179">
    <property type="component" value="Unassembled WGS sequence"/>
</dbReference>
<gene>
    <name evidence="2" type="ORF">MFIFM68171_05968</name>
</gene>
<protein>
    <submittedName>
        <fullName evidence="2">Alpha/beta hydrolase family-domain-containing protein</fullName>
    </submittedName>
</protein>
<dbReference type="InterPro" id="IPR000073">
    <property type="entry name" value="AB_hydrolase_1"/>
</dbReference>
<dbReference type="SUPFAM" id="SSF53474">
    <property type="entry name" value="alpha/beta-Hydrolases"/>
    <property type="match status" value="1"/>
</dbReference>
<accession>A0ABQ0GDE5</accession>
<dbReference type="GO" id="GO:0016787">
    <property type="term" value="F:hydrolase activity"/>
    <property type="evidence" value="ECO:0007669"/>
    <property type="project" value="UniProtKB-KW"/>
</dbReference>
<sequence length="419" mass="46600">MPSSFIIREHVVEAQHIREYPHATAHSQEDVLHLAVKQYIPKNNQNPAPGDITIIAAHANGFVKEIYEPLWEDLISSLCHRGIKVRGIWIADVAWQGQSGIINEANLGNDPSWLDHARDLLYLTNHFRASMPRPLIGIGHSFGANILVNLSLLHPRLLSTVILLDPVLARFQYMTNFSLENALIPMFMSANRRDLWPSRAAAIASFRRNPFFTSLDPRVFDTLITHGLRAVTGAAPRKGGAPEEPVTLTTTKHMESFTYFRATFPASTPIPDADPDIRASRQDYTFYRPEATQTPDRLPHLRPGALYIFGAESPVNPPEARREKLDLTGVGTGGSGGAAAGRVETVTLDGHGHLVPLEATGRCAELAAGFIARDLEHWRREQREFDEVWKVKDGGEKKTASEEWKRVLGEAVKGVKEKL</sequence>
<dbReference type="GeneID" id="98176711"/>
<keyword evidence="3" id="KW-1185">Reference proteome</keyword>
<reference evidence="2 3" key="1">
    <citation type="submission" date="2024-09" db="EMBL/GenBank/DDBJ databases">
        <title>Itraconazole resistance in Madurella fahalii resulting from another homologue of gene encoding cytochrome P450 14-alpha sterol demethylase (CYP51).</title>
        <authorList>
            <person name="Yoshioka I."/>
            <person name="Fahal A.H."/>
            <person name="Kaneko S."/>
            <person name="Yaguchi T."/>
        </authorList>
    </citation>
    <scope>NUCLEOTIDE SEQUENCE [LARGE SCALE GENOMIC DNA]</scope>
    <source>
        <strain evidence="2 3">IFM 68171</strain>
    </source>
</reference>
<keyword evidence="2" id="KW-0378">Hydrolase</keyword>
<feature type="domain" description="AB hydrolase-1" evidence="1">
    <location>
        <begin position="56"/>
        <end position="365"/>
    </location>
</feature>
<name>A0ABQ0GDE5_9PEZI</name>
<comment type="caution">
    <text evidence="2">The sequence shown here is derived from an EMBL/GenBank/DDBJ whole genome shotgun (WGS) entry which is preliminary data.</text>
</comment>
<evidence type="ECO:0000313" key="2">
    <source>
        <dbReference type="EMBL" id="GAB1315758.1"/>
    </source>
</evidence>
<proteinExistence type="predicted"/>
<dbReference type="EMBL" id="BAAFSV010000003">
    <property type="protein sequence ID" value="GAB1315758.1"/>
    <property type="molecule type" value="Genomic_DNA"/>
</dbReference>
<evidence type="ECO:0000313" key="3">
    <source>
        <dbReference type="Proteomes" id="UP001628179"/>
    </source>
</evidence>
<evidence type="ECO:0000259" key="1">
    <source>
        <dbReference type="Pfam" id="PF12697"/>
    </source>
</evidence>
<dbReference type="Gene3D" id="3.40.50.1820">
    <property type="entry name" value="alpha/beta hydrolase"/>
    <property type="match status" value="1"/>
</dbReference>
<dbReference type="RefSeq" id="XP_070917489.1">
    <property type="nucleotide sequence ID" value="XM_071061388.1"/>
</dbReference>
<dbReference type="Pfam" id="PF12697">
    <property type="entry name" value="Abhydrolase_6"/>
    <property type="match status" value="1"/>
</dbReference>
<dbReference type="InterPro" id="IPR029058">
    <property type="entry name" value="AB_hydrolase_fold"/>
</dbReference>